<proteinExistence type="predicted"/>
<organism evidence="1 2">
    <name type="scientific">Rotaria sordida</name>
    <dbReference type="NCBI Taxonomy" id="392033"/>
    <lineage>
        <taxon>Eukaryota</taxon>
        <taxon>Metazoa</taxon>
        <taxon>Spiralia</taxon>
        <taxon>Gnathifera</taxon>
        <taxon>Rotifera</taxon>
        <taxon>Eurotatoria</taxon>
        <taxon>Bdelloidea</taxon>
        <taxon>Philodinida</taxon>
        <taxon>Philodinidae</taxon>
        <taxon>Rotaria</taxon>
    </lineage>
</organism>
<accession>A0A819PH56</accession>
<dbReference type="AlphaFoldDB" id="A0A819PH56"/>
<dbReference type="EMBL" id="CAJOAX010007371">
    <property type="protein sequence ID" value="CAF4007884.1"/>
    <property type="molecule type" value="Genomic_DNA"/>
</dbReference>
<comment type="caution">
    <text evidence="1">The sequence shown here is derived from an EMBL/GenBank/DDBJ whole genome shotgun (WGS) entry which is preliminary data.</text>
</comment>
<evidence type="ECO:0000313" key="2">
    <source>
        <dbReference type="Proteomes" id="UP000663823"/>
    </source>
</evidence>
<reference evidence="1" key="1">
    <citation type="submission" date="2021-02" db="EMBL/GenBank/DDBJ databases">
        <authorList>
            <person name="Nowell W R."/>
        </authorList>
    </citation>
    <scope>NUCLEOTIDE SEQUENCE</scope>
</reference>
<gene>
    <name evidence="1" type="ORF">OTI717_LOCUS29379</name>
</gene>
<feature type="non-terminal residue" evidence="1">
    <location>
        <position position="1"/>
    </location>
</feature>
<protein>
    <submittedName>
        <fullName evidence="1">Uncharacterized protein</fullName>
    </submittedName>
</protein>
<sequence>ASCSCKYQFDESKLSTTALEKKDNFNVQHSLDI</sequence>
<dbReference type="Proteomes" id="UP000663823">
    <property type="component" value="Unassembled WGS sequence"/>
</dbReference>
<evidence type="ECO:0000313" key="1">
    <source>
        <dbReference type="EMBL" id="CAF4007884.1"/>
    </source>
</evidence>
<name>A0A819PH56_9BILA</name>